<dbReference type="AlphaFoldDB" id="C2FXH7"/>
<evidence type="ECO:0000313" key="1">
    <source>
        <dbReference type="EMBL" id="EEI92418.1"/>
    </source>
</evidence>
<name>C2FXH7_SPHSI</name>
<protein>
    <submittedName>
        <fullName evidence="1">Uncharacterized protein</fullName>
    </submittedName>
</protein>
<comment type="caution">
    <text evidence="1">The sequence shown here is derived from an EMBL/GenBank/DDBJ whole genome shotgun (WGS) entry which is preliminary data.</text>
</comment>
<evidence type="ECO:0000313" key="2">
    <source>
        <dbReference type="Proteomes" id="UP000006241"/>
    </source>
</evidence>
<dbReference type="HOGENOM" id="CLU_979714_0_0_10"/>
<organism evidence="1 2">
    <name type="scientific">Sphingobacterium spiritivorum ATCC 33300</name>
    <dbReference type="NCBI Taxonomy" id="525372"/>
    <lineage>
        <taxon>Bacteria</taxon>
        <taxon>Pseudomonadati</taxon>
        <taxon>Bacteroidota</taxon>
        <taxon>Sphingobacteriia</taxon>
        <taxon>Sphingobacteriales</taxon>
        <taxon>Sphingobacteriaceae</taxon>
        <taxon>Sphingobacterium</taxon>
    </lineage>
</organism>
<proteinExistence type="predicted"/>
<sequence>MNDFIEEYDFRYLDIKCDKVIAYIKKFERYSVRVIDNIDDQTFSEWKYRYYVAGKYILATTTLVNSFRYAKKQNLGIVLPYLGYYSLFTSARVLLLVNPKNEWKAGKLIKHNHAKIANLVCDEIERIDKTIGEKYKQIFARYKDYRELFSYNFALGGFGTVALESIFNEEELIENVSYILEVAQLQSCLFAQRYQAKFPTYHKLLIESFEKGITHQIGDISAFDEQDAFRIGKEFRKPSSLYPLSYAVSVGVLEDFAEGLMLVDQMVDGQFDPDADLDIIFSFD</sequence>
<dbReference type="EMBL" id="ACHB01000048">
    <property type="protein sequence ID" value="EEI92418.1"/>
    <property type="molecule type" value="Genomic_DNA"/>
</dbReference>
<reference evidence="1 2" key="1">
    <citation type="submission" date="2009-01" db="EMBL/GenBank/DDBJ databases">
        <authorList>
            <person name="Qin X."/>
            <person name="Bachman B."/>
            <person name="Battles P."/>
            <person name="Bell A."/>
            <person name="Bess C."/>
            <person name="Bickham C."/>
            <person name="Chaboub L."/>
            <person name="Chen D."/>
            <person name="Coyle M."/>
            <person name="Deiros D.R."/>
            <person name="Dinh H."/>
            <person name="Forbes L."/>
            <person name="Fowler G."/>
            <person name="Francisco L."/>
            <person name="Fu Q."/>
            <person name="Gubbala S."/>
            <person name="Hale W."/>
            <person name="Han Y."/>
            <person name="Hemphill L."/>
            <person name="Highlander S.K."/>
            <person name="Hirani K."/>
            <person name="Hogues M."/>
            <person name="Jackson L."/>
            <person name="Jakkamsetti A."/>
            <person name="Javaid M."/>
            <person name="Jiang H."/>
            <person name="Korchina V."/>
            <person name="Kovar C."/>
            <person name="Lara F."/>
            <person name="Lee S."/>
            <person name="Mata R."/>
            <person name="Mathew T."/>
            <person name="Moen C."/>
            <person name="Morales K."/>
            <person name="Munidasa M."/>
            <person name="Nazareth L."/>
            <person name="Ngo R."/>
            <person name="Nguyen L."/>
            <person name="Okwuonu G."/>
            <person name="Ongeri F."/>
            <person name="Patil S."/>
            <person name="Petrosino J."/>
            <person name="Pham C."/>
            <person name="Pham P."/>
            <person name="Pu L.-L."/>
            <person name="Puazo M."/>
            <person name="Raj R."/>
            <person name="Reid J."/>
            <person name="Rouhana J."/>
            <person name="Saada N."/>
            <person name="Shang Y."/>
            <person name="Simmons D."/>
            <person name="Thornton R."/>
            <person name="Warren J."/>
            <person name="Weissenberger G."/>
            <person name="Zhang J."/>
            <person name="Zhang L."/>
            <person name="Zhou C."/>
            <person name="Zhu D."/>
            <person name="Muzny D."/>
            <person name="Worley K."/>
            <person name="Gibbs R."/>
        </authorList>
    </citation>
    <scope>NUCLEOTIDE SEQUENCE [LARGE SCALE GENOMIC DNA]</scope>
    <source>
        <strain evidence="1 2">ATCC 33300</strain>
    </source>
</reference>
<accession>C2FXH7</accession>
<dbReference type="Proteomes" id="UP000006241">
    <property type="component" value="Unassembled WGS sequence"/>
</dbReference>
<dbReference type="RefSeq" id="WP_003010137.1">
    <property type="nucleotide sequence ID" value="NZ_GG668633.1"/>
</dbReference>
<gene>
    <name evidence="1" type="ORF">HMPREF0765_2033</name>
</gene>